<dbReference type="AlphaFoldDB" id="A0A3B0WUP3"/>
<evidence type="ECO:0000313" key="1">
    <source>
        <dbReference type="EMBL" id="VAW52899.1"/>
    </source>
</evidence>
<sequence length="104" mass="11912">MGEVKPFKMTKEKMSKVLKNLAQDSGNITFVNECAEGEWESTVNYLQMIECLKYGSVLTEPTWDEKTKTQKCTMGYFHAGQDIVLDIAIEPDQHLYILNVCEQN</sequence>
<accession>A0A3B0WUP3</accession>
<name>A0A3B0WUP3_9ZZZZ</name>
<reference evidence="1" key="1">
    <citation type="submission" date="2018-06" db="EMBL/GenBank/DDBJ databases">
        <authorList>
            <person name="Zhirakovskaya E."/>
        </authorList>
    </citation>
    <scope>NUCLEOTIDE SEQUENCE</scope>
</reference>
<protein>
    <submittedName>
        <fullName evidence="1">Uncharacterized protein</fullName>
    </submittedName>
</protein>
<organism evidence="1">
    <name type="scientific">hydrothermal vent metagenome</name>
    <dbReference type="NCBI Taxonomy" id="652676"/>
    <lineage>
        <taxon>unclassified sequences</taxon>
        <taxon>metagenomes</taxon>
        <taxon>ecological metagenomes</taxon>
    </lineage>
</organism>
<dbReference type="EMBL" id="UOFF01000009">
    <property type="protein sequence ID" value="VAW52899.1"/>
    <property type="molecule type" value="Genomic_DNA"/>
</dbReference>
<proteinExistence type="predicted"/>
<gene>
    <name evidence="1" type="ORF">MNBD_GAMMA07-1937</name>
</gene>